<dbReference type="InterPro" id="IPR052799">
    <property type="entry name" value="Rho_GAP_Regulators"/>
</dbReference>
<sequence length="421" mass="46692">MMQTVASHKAVNRMSISAVAACMAPLLLRPLLHGECELDNDFDVGGDGSVLLLQAAAAANHAQAIVITLLEEYDNIFGDGSTTHEPYTDSEESGSESEEITDDDSFDEEDEDEDVTEDSDYDVDEDFEHESTPASSETGEIQCGIKASGSQSSGSCSPQVGDVLDASQSLRQHNSAEGLDNVLHLDDAKTQSDFSSEISGDDFTETSLVQVPFELLHGPARSIRRPAVWGRTPAKKNLSMESIDVVPEDGAETRKLESAKTDSQTRTSNEAMVKSLLQDSLECRKHYLNERRLSLEKDSIEHRFDLDVPHAVEFYFLEKPAIEAPWVARLQEQLQKEMDLKMALEAGQGISQLPLSVSSLVDEKMKAQLQEIAQVEEDVMNFRKKADDLESQLNEQREKNSRIWHDIGNQLQQNPNHQPKS</sequence>
<feature type="region of interest" description="Disordered" evidence="2">
    <location>
        <begin position="249"/>
        <end position="268"/>
    </location>
</feature>
<dbReference type="EMBL" id="JACGWJ010000015">
    <property type="protein sequence ID" value="KAL0366366.1"/>
    <property type="molecule type" value="Genomic_DNA"/>
</dbReference>
<accession>A0AAW2QEU0</accession>
<dbReference type="SUPFAM" id="SSF48350">
    <property type="entry name" value="GTPase activation domain, GAP"/>
    <property type="match status" value="1"/>
</dbReference>
<dbReference type="InterPro" id="IPR008936">
    <property type="entry name" value="Rho_GTPase_activation_prot"/>
</dbReference>
<gene>
    <name evidence="4" type="ORF">Sradi_3526700</name>
</gene>
<evidence type="ECO:0000256" key="2">
    <source>
        <dbReference type="SAM" id="MobiDB-lite"/>
    </source>
</evidence>
<feature type="domain" description="Rho-GAP" evidence="3">
    <location>
        <begin position="1"/>
        <end position="77"/>
    </location>
</feature>
<proteinExistence type="predicted"/>
<feature type="compositionally biased region" description="Basic and acidic residues" evidence="2">
    <location>
        <begin position="251"/>
        <end position="260"/>
    </location>
</feature>
<keyword evidence="1" id="KW-0175">Coiled coil</keyword>
<feature type="compositionally biased region" description="Acidic residues" evidence="2">
    <location>
        <begin position="88"/>
        <end position="128"/>
    </location>
</feature>
<dbReference type="InterPro" id="IPR000198">
    <property type="entry name" value="RhoGAP_dom"/>
</dbReference>
<dbReference type="Gene3D" id="1.10.555.10">
    <property type="entry name" value="Rho GTPase activation protein"/>
    <property type="match status" value="1"/>
</dbReference>
<protein>
    <submittedName>
        <fullName evidence="4">Rho GTPase-activating protein REN1</fullName>
    </submittedName>
</protein>
<dbReference type="GO" id="GO:0007165">
    <property type="term" value="P:signal transduction"/>
    <property type="evidence" value="ECO:0007669"/>
    <property type="project" value="InterPro"/>
</dbReference>
<evidence type="ECO:0000313" key="4">
    <source>
        <dbReference type="EMBL" id="KAL0366366.1"/>
    </source>
</evidence>
<name>A0AAW2QEU0_SESRA</name>
<reference evidence="4" key="2">
    <citation type="journal article" date="2024" name="Plant">
        <title>Genomic evolution and insights into agronomic trait innovations of Sesamum species.</title>
        <authorList>
            <person name="Miao H."/>
            <person name="Wang L."/>
            <person name="Qu L."/>
            <person name="Liu H."/>
            <person name="Sun Y."/>
            <person name="Le M."/>
            <person name="Wang Q."/>
            <person name="Wei S."/>
            <person name="Zheng Y."/>
            <person name="Lin W."/>
            <person name="Duan Y."/>
            <person name="Cao H."/>
            <person name="Xiong S."/>
            <person name="Wang X."/>
            <person name="Wei L."/>
            <person name="Li C."/>
            <person name="Ma Q."/>
            <person name="Ju M."/>
            <person name="Zhao R."/>
            <person name="Li G."/>
            <person name="Mu C."/>
            <person name="Tian Q."/>
            <person name="Mei H."/>
            <person name="Zhang T."/>
            <person name="Gao T."/>
            <person name="Zhang H."/>
        </authorList>
    </citation>
    <scope>NUCLEOTIDE SEQUENCE</scope>
    <source>
        <strain evidence="4">G02</strain>
    </source>
</reference>
<feature type="region of interest" description="Disordered" evidence="2">
    <location>
        <begin position="80"/>
        <end position="160"/>
    </location>
</feature>
<evidence type="ECO:0000256" key="1">
    <source>
        <dbReference type="SAM" id="Coils"/>
    </source>
</evidence>
<dbReference type="PROSITE" id="PS50238">
    <property type="entry name" value="RHOGAP"/>
    <property type="match status" value="1"/>
</dbReference>
<comment type="caution">
    <text evidence="4">The sequence shown here is derived from an EMBL/GenBank/DDBJ whole genome shotgun (WGS) entry which is preliminary data.</text>
</comment>
<feature type="coiled-coil region" evidence="1">
    <location>
        <begin position="327"/>
        <end position="399"/>
    </location>
</feature>
<dbReference type="AlphaFoldDB" id="A0AAW2QEU0"/>
<feature type="non-terminal residue" evidence="4">
    <location>
        <position position="421"/>
    </location>
</feature>
<organism evidence="4">
    <name type="scientific">Sesamum radiatum</name>
    <name type="common">Black benniseed</name>
    <dbReference type="NCBI Taxonomy" id="300843"/>
    <lineage>
        <taxon>Eukaryota</taxon>
        <taxon>Viridiplantae</taxon>
        <taxon>Streptophyta</taxon>
        <taxon>Embryophyta</taxon>
        <taxon>Tracheophyta</taxon>
        <taxon>Spermatophyta</taxon>
        <taxon>Magnoliopsida</taxon>
        <taxon>eudicotyledons</taxon>
        <taxon>Gunneridae</taxon>
        <taxon>Pentapetalae</taxon>
        <taxon>asterids</taxon>
        <taxon>lamiids</taxon>
        <taxon>Lamiales</taxon>
        <taxon>Pedaliaceae</taxon>
        <taxon>Sesamum</taxon>
    </lineage>
</organism>
<dbReference type="Pfam" id="PF14389">
    <property type="entry name" value="Lzipper-MIP1"/>
    <property type="match status" value="1"/>
</dbReference>
<evidence type="ECO:0000259" key="3">
    <source>
        <dbReference type="PROSITE" id="PS50238"/>
    </source>
</evidence>
<dbReference type="PANTHER" id="PTHR46265:SF2">
    <property type="entry name" value="RHO GTPASE-ACTIVATING PROTEIN 7"/>
    <property type="match status" value="1"/>
</dbReference>
<dbReference type="PANTHER" id="PTHR46265">
    <property type="entry name" value="RHO GTPASE-ACTIVATING PROTEIN 7"/>
    <property type="match status" value="1"/>
</dbReference>
<feature type="compositionally biased region" description="Low complexity" evidence="2">
    <location>
        <begin position="148"/>
        <end position="157"/>
    </location>
</feature>
<reference evidence="4" key="1">
    <citation type="submission" date="2020-06" db="EMBL/GenBank/DDBJ databases">
        <authorList>
            <person name="Li T."/>
            <person name="Hu X."/>
            <person name="Zhang T."/>
            <person name="Song X."/>
            <person name="Zhang H."/>
            <person name="Dai N."/>
            <person name="Sheng W."/>
            <person name="Hou X."/>
            <person name="Wei L."/>
        </authorList>
    </citation>
    <scope>NUCLEOTIDE SEQUENCE</scope>
    <source>
        <strain evidence="4">G02</strain>
        <tissue evidence="4">Leaf</tissue>
    </source>
</reference>
<dbReference type="InterPro" id="IPR025757">
    <property type="entry name" value="MIP1_Leuzipper"/>
</dbReference>